<dbReference type="PANTHER" id="PTHR14499">
    <property type="entry name" value="POTASSIUM CHANNEL TETRAMERIZATION DOMAIN-CONTAINING"/>
    <property type="match status" value="1"/>
</dbReference>
<dbReference type="CDD" id="cd18316">
    <property type="entry name" value="BTB_POZ_KCTD-like"/>
    <property type="match status" value="1"/>
</dbReference>
<dbReference type="Pfam" id="PF02214">
    <property type="entry name" value="BTB_2"/>
    <property type="match status" value="1"/>
</dbReference>
<dbReference type="PANTHER" id="PTHR14499:SF136">
    <property type="entry name" value="GH08630P"/>
    <property type="match status" value="1"/>
</dbReference>
<dbReference type="EMBL" id="KV784356">
    <property type="protein sequence ID" value="OEU18296.1"/>
    <property type="molecule type" value="Genomic_DNA"/>
</dbReference>
<name>A0A1E7FJF4_9STRA</name>
<dbReference type="InterPro" id="IPR003131">
    <property type="entry name" value="T1-type_BTB"/>
</dbReference>
<feature type="region of interest" description="Disordered" evidence="1">
    <location>
        <begin position="89"/>
        <end position="108"/>
    </location>
</feature>
<reference evidence="3 4" key="1">
    <citation type="submission" date="2016-09" db="EMBL/GenBank/DDBJ databases">
        <title>Extensive genetic diversity and differential bi-allelic expression allows diatom success in the polar Southern Ocean.</title>
        <authorList>
            <consortium name="DOE Joint Genome Institute"/>
            <person name="Mock T."/>
            <person name="Otillar R.P."/>
            <person name="Strauss J."/>
            <person name="Dupont C."/>
            <person name="Frickenhaus S."/>
            <person name="Maumus F."/>
            <person name="Mcmullan M."/>
            <person name="Sanges R."/>
            <person name="Schmutz J."/>
            <person name="Toseland A."/>
            <person name="Valas R."/>
            <person name="Veluchamy A."/>
            <person name="Ward B.J."/>
            <person name="Allen A."/>
            <person name="Barry K."/>
            <person name="Falciatore A."/>
            <person name="Ferrante M."/>
            <person name="Fortunato A.E."/>
            <person name="Gloeckner G."/>
            <person name="Gruber A."/>
            <person name="Hipkin R."/>
            <person name="Janech M."/>
            <person name="Kroth P."/>
            <person name="Leese F."/>
            <person name="Lindquist E."/>
            <person name="Lyon B.R."/>
            <person name="Martin J."/>
            <person name="Mayer C."/>
            <person name="Parker M."/>
            <person name="Quesneville H."/>
            <person name="Raymond J."/>
            <person name="Uhlig C."/>
            <person name="Valentin K.U."/>
            <person name="Worden A.Z."/>
            <person name="Armbrust E.V."/>
            <person name="Bowler C."/>
            <person name="Green B."/>
            <person name="Moulton V."/>
            <person name="Van Oosterhout C."/>
            <person name="Grigoriev I."/>
        </authorList>
    </citation>
    <scope>NUCLEOTIDE SEQUENCE [LARGE SCALE GENOMIC DNA]</scope>
    <source>
        <strain evidence="3 4">CCMP1102</strain>
    </source>
</reference>
<proteinExistence type="predicted"/>
<dbReference type="Proteomes" id="UP000095751">
    <property type="component" value="Unassembled WGS sequence"/>
</dbReference>
<keyword evidence="4" id="KW-1185">Reference proteome</keyword>
<dbReference type="InterPro" id="IPR011333">
    <property type="entry name" value="SKP1/BTB/POZ_sf"/>
</dbReference>
<dbReference type="OrthoDB" id="10025005at2759"/>
<evidence type="ECO:0000256" key="1">
    <source>
        <dbReference type="SAM" id="MobiDB-lite"/>
    </source>
</evidence>
<feature type="domain" description="Potassium channel tetramerisation-type BTB" evidence="2">
    <location>
        <begin position="129"/>
        <end position="221"/>
    </location>
</feature>
<dbReference type="InParanoid" id="A0A1E7FJF4"/>
<dbReference type="GO" id="GO:0051260">
    <property type="term" value="P:protein homooligomerization"/>
    <property type="evidence" value="ECO:0007669"/>
    <property type="project" value="InterPro"/>
</dbReference>
<dbReference type="SUPFAM" id="SSF54695">
    <property type="entry name" value="POZ domain"/>
    <property type="match status" value="1"/>
</dbReference>
<dbReference type="AlphaFoldDB" id="A0A1E7FJF4"/>
<evidence type="ECO:0000259" key="2">
    <source>
        <dbReference type="Pfam" id="PF02214"/>
    </source>
</evidence>
<gene>
    <name evidence="3" type="ORF">FRACYDRAFT_236574</name>
</gene>
<dbReference type="Gene3D" id="3.30.710.10">
    <property type="entry name" value="Potassium Channel Kv1.1, Chain A"/>
    <property type="match status" value="1"/>
</dbReference>
<evidence type="ECO:0000313" key="3">
    <source>
        <dbReference type="EMBL" id="OEU18296.1"/>
    </source>
</evidence>
<organism evidence="3 4">
    <name type="scientific">Fragilariopsis cylindrus CCMP1102</name>
    <dbReference type="NCBI Taxonomy" id="635003"/>
    <lineage>
        <taxon>Eukaryota</taxon>
        <taxon>Sar</taxon>
        <taxon>Stramenopiles</taxon>
        <taxon>Ochrophyta</taxon>
        <taxon>Bacillariophyta</taxon>
        <taxon>Bacillariophyceae</taxon>
        <taxon>Bacillariophycidae</taxon>
        <taxon>Bacillariales</taxon>
        <taxon>Bacillariaceae</taxon>
        <taxon>Fragilariopsis</taxon>
    </lineage>
</organism>
<evidence type="ECO:0000313" key="4">
    <source>
        <dbReference type="Proteomes" id="UP000095751"/>
    </source>
</evidence>
<dbReference type="KEGG" id="fcy:FRACYDRAFT_236574"/>
<protein>
    <submittedName>
        <fullName evidence="3">POZ domain-containing protein</fullName>
    </submittedName>
</protein>
<accession>A0A1E7FJF4</accession>
<sequence>MIGWIPGPGLWVLGMPSFCQWKHFNGDQVLKKGQNIPMGGVGGGGGIWMFKPWSKSFFLMFWQPISEWYFWAWKYDMLAKMQCLCSGGKHKRDGTPKDPNNGGEENESTICEAEALTEGKLALKLKQFKLNIGGTRYEVSNSLLDQFPGSMLRRITSDTWNNESNDPLLDPDLTKKEEIFIERDGGRFKFVLDYMRDGEVSLPLSIPRQQLVSDMEYYGIDFDETRITLGVANPNDAFHKLSEYYYEKERFKKIFQVKQKDIEISYCENALIGYNNNTNGCIQADGITNFQAIFVSILSR</sequence>